<dbReference type="GO" id="GO:0005856">
    <property type="term" value="C:cytoskeleton"/>
    <property type="evidence" value="ECO:0007669"/>
    <property type="project" value="TreeGrafter"/>
</dbReference>
<name>A0A6J2PTH5_COTGO</name>
<dbReference type="RefSeq" id="XP_029288860.1">
    <property type="nucleotide sequence ID" value="XM_029433000.1"/>
</dbReference>
<dbReference type="AlphaFoldDB" id="A0A6J2PTH5"/>
<dbReference type="PANTHER" id="PTHR21580">
    <property type="entry name" value="SHIPPO-1-RELATED"/>
    <property type="match status" value="1"/>
</dbReference>
<protein>
    <submittedName>
        <fullName evidence="2">Ciliary microtubule associated protein 1B</fullName>
    </submittedName>
</protein>
<dbReference type="FunCoup" id="A0A6J2PTH5">
    <property type="interactions" value="347"/>
</dbReference>
<dbReference type="CTD" id="440836"/>
<accession>A0A6J2PTH5</accession>
<evidence type="ECO:0000313" key="1">
    <source>
        <dbReference type="Proteomes" id="UP000504630"/>
    </source>
</evidence>
<reference evidence="2" key="1">
    <citation type="submission" date="2025-08" db="UniProtKB">
        <authorList>
            <consortium name="RefSeq"/>
        </authorList>
    </citation>
    <scope>IDENTIFICATION</scope>
</reference>
<dbReference type="OrthoDB" id="429991at2759"/>
<sequence>MLIGKADVGTWRPHRPIGPISACYSNPGPQYALPGLTGFSKHDPTKYRAPMFSFGAHLDSIRYEKSPGPIYFIPSNITRMGQHNSPSFSLKSRLKDPALFQTPGPGTYSPEHADKSLFLSTPAFSISGRIQEISNIQTPGPASYILPPLLRHNTVATTFSKGGRSKIGSIYEDLNDNPGPAAYTVMNPYIYRTKPPQFSMTGRNFPPGDTTKKPGPGAHNLQQVTITRAKAPSFSFGIRHSEYIAPLIV</sequence>
<dbReference type="GeneID" id="115009179"/>
<dbReference type="InParanoid" id="A0A6J2PTH5"/>
<dbReference type="InterPro" id="IPR010736">
    <property type="entry name" value="SHIPPO-rpt"/>
</dbReference>
<dbReference type="PANTHER" id="PTHR21580:SF28">
    <property type="entry name" value="BOREALIN N-TERMINAL DOMAIN-CONTAINING PROTEIN-RELATED"/>
    <property type="match status" value="1"/>
</dbReference>
<dbReference type="InterPro" id="IPR051291">
    <property type="entry name" value="CIMAP"/>
</dbReference>
<dbReference type="Pfam" id="PF07004">
    <property type="entry name" value="SHIPPO-rpt"/>
    <property type="match status" value="5"/>
</dbReference>
<gene>
    <name evidence="2" type="primary">cimap1b</name>
</gene>
<evidence type="ECO:0000313" key="2">
    <source>
        <dbReference type="RefSeq" id="XP_029288860.1"/>
    </source>
</evidence>
<dbReference type="Proteomes" id="UP000504630">
    <property type="component" value="Chromosome 6"/>
</dbReference>
<dbReference type="KEGG" id="cgob:115009179"/>
<organism evidence="1 2">
    <name type="scientific">Cottoperca gobio</name>
    <name type="common">Frogmouth</name>
    <name type="synonym">Aphritis gobio</name>
    <dbReference type="NCBI Taxonomy" id="56716"/>
    <lineage>
        <taxon>Eukaryota</taxon>
        <taxon>Metazoa</taxon>
        <taxon>Chordata</taxon>
        <taxon>Craniata</taxon>
        <taxon>Vertebrata</taxon>
        <taxon>Euteleostomi</taxon>
        <taxon>Actinopterygii</taxon>
        <taxon>Neopterygii</taxon>
        <taxon>Teleostei</taxon>
        <taxon>Neoteleostei</taxon>
        <taxon>Acanthomorphata</taxon>
        <taxon>Eupercaria</taxon>
        <taxon>Perciformes</taxon>
        <taxon>Notothenioidei</taxon>
        <taxon>Bovichtidae</taxon>
        <taxon>Cottoperca</taxon>
    </lineage>
</organism>
<keyword evidence="1" id="KW-1185">Reference proteome</keyword>
<proteinExistence type="predicted"/>